<organism evidence="1 2">
    <name type="scientific">Deinococcus radiophilus</name>
    <dbReference type="NCBI Taxonomy" id="32062"/>
    <lineage>
        <taxon>Bacteria</taxon>
        <taxon>Thermotogati</taxon>
        <taxon>Deinococcota</taxon>
        <taxon>Deinococci</taxon>
        <taxon>Deinococcales</taxon>
        <taxon>Deinococcaceae</taxon>
        <taxon>Deinococcus</taxon>
    </lineage>
</organism>
<sequence>MNPRSPWPPLLLTVFMLASCFIPASLGNLALKQGLTRLGEVGRDDPHEFVTNGVAIHDTGASVYVPALVSRKTVQDLSAAARAWEAAHPLVVDPAAPPGWYDDRNPYQTMLNTVQQDADQFTGGDVDRLGDLGRYFASFVAWFFN</sequence>
<proteinExistence type="predicted"/>
<reference evidence="1 2" key="1">
    <citation type="submission" date="2018-12" db="EMBL/GenBank/DDBJ databases">
        <title>Deinococcus radiophilus ATCC 27603 genome sequencing and assembly.</title>
        <authorList>
            <person name="Maclea K.S."/>
            <person name="Maynard C.R."/>
        </authorList>
    </citation>
    <scope>NUCLEOTIDE SEQUENCE [LARGE SCALE GENOMIC DNA]</scope>
    <source>
        <strain evidence="1 2">ATCC 27603</strain>
    </source>
</reference>
<keyword evidence="2" id="KW-1185">Reference proteome</keyword>
<dbReference type="EMBL" id="RXPE01000005">
    <property type="protein sequence ID" value="RTR28970.1"/>
    <property type="molecule type" value="Genomic_DNA"/>
</dbReference>
<gene>
    <name evidence="1" type="ORF">EJ104_03750</name>
</gene>
<evidence type="ECO:0000313" key="1">
    <source>
        <dbReference type="EMBL" id="RTR28970.1"/>
    </source>
</evidence>
<name>A0A3S0I746_9DEIO</name>
<comment type="caution">
    <text evidence="1">The sequence shown here is derived from an EMBL/GenBank/DDBJ whole genome shotgun (WGS) entry which is preliminary data.</text>
</comment>
<dbReference type="AlphaFoldDB" id="A0A3S0I746"/>
<evidence type="ECO:0000313" key="2">
    <source>
        <dbReference type="Proteomes" id="UP000277766"/>
    </source>
</evidence>
<dbReference type="RefSeq" id="WP_126351425.1">
    <property type="nucleotide sequence ID" value="NZ_CP086380.1"/>
</dbReference>
<dbReference type="Proteomes" id="UP000277766">
    <property type="component" value="Unassembled WGS sequence"/>
</dbReference>
<accession>A0A3S0I746</accession>
<dbReference type="PROSITE" id="PS51257">
    <property type="entry name" value="PROKAR_LIPOPROTEIN"/>
    <property type="match status" value="1"/>
</dbReference>
<protein>
    <submittedName>
        <fullName evidence="1">Uncharacterized protein</fullName>
    </submittedName>
</protein>
<dbReference type="OrthoDB" id="9904876at2"/>